<sequence length="72" mass="8204">MALFKLTTKKLLVSNGKRLEAGMTAEVSYNSSIFPWGNSTVRTELKRQLKMKYNVDFPDGFINANNFSIEKL</sequence>
<dbReference type="RefSeq" id="WP_135035761.1">
    <property type="nucleotide sequence ID" value="NZ_BLLS01000030.1"/>
</dbReference>
<reference evidence="2 3" key="1">
    <citation type="submission" date="2019-03" db="EMBL/GenBank/DDBJ databases">
        <title>Diversity of the mouse oral microbiome.</title>
        <authorList>
            <person name="Joseph S."/>
            <person name="Aduse-Opoku J."/>
            <person name="Curtis M."/>
            <person name="Wade W."/>
            <person name="Hashim A."/>
        </authorList>
    </citation>
    <scope>NUCLEOTIDE SEQUENCE [LARGE SCALE GENOMIC DNA]</scope>
    <source>
        <strain evidence="2 3">P2318</strain>
    </source>
</reference>
<reference evidence="1 4" key="2">
    <citation type="journal article" date="2020" name="Microbiome">
        <title>Single-cell genomics of uncultured bacteria reveals dietary fiber responders in the mouse gut microbiota.</title>
        <authorList>
            <person name="Chijiiwa R."/>
            <person name="Hosokawa M."/>
            <person name="Kogawa M."/>
            <person name="Nishikawa Y."/>
            <person name="Ide K."/>
            <person name="Sakanashi C."/>
            <person name="Takahashi K."/>
            <person name="Takeyama H."/>
        </authorList>
    </citation>
    <scope>NUCLEOTIDE SEQUENCE [LARGE SCALE GENOMIC DNA]</scope>
    <source>
        <strain evidence="1">IMSAGC_001</strain>
    </source>
</reference>
<gene>
    <name evidence="2" type="ORF">E4T97_03395</name>
    <name evidence="1" type="ORF">IMSAGC001_01532</name>
</gene>
<evidence type="ECO:0000313" key="3">
    <source>
        <dbReference type="Proteomes" id="UP000298073"/>
    </source>
</evidence>
<evidence type="ECO:0000313" key="4">
    <source>
        <dbReference type="Proteomes" id="UP000491181"/>
    </source>
</evidence>
<dbReference type="Proteomes" id="UP000298073">
    <property type="component" value="Unassembled WGS sequence"/>
</dbReference>
<evidence type="ECO:0000313" key="2">
    <source>
        <dbReference type="EMBL" id="TFU51876.1"/>
    </source>
</evidence>
<evidence type="ECO:0000313" key="1">
    <source>
        <dbReference type="EMBL" id="GFH86126.1"/>
    </source>
</evidence>
<dbReference type="EMBL" id="SPPV01000004">
    <property type="protein sequence ID" value="TFU51876.1"/>
    <property type="molecule type" value="Genomic_DNA"/>
</dbReference>
<dbReference type="AlphaFoldDB" id="A0A7K3MH28"/>
<comment type="caution">
    <text evidence="1">The sequence shown here is derived from an EMBL/GenBank/DDBJ whole genome shotgun (WGS) entry which is preliminary data.</text>
</comment>
<proteinExistence type="predicted"/>
<dbReference type="Proteomes" id="UP000491181">
    <property type="component" value="Unassembled WGS sequence"/>
</dbReference>
<protein>
    <submittedName>
        <fullName evidence="1">Uncharacterized protein</fullName>
    </submittedName>
</protein>
<dbReference type="EMBL" id="BLLS01000030">
    <property type="protein sequence ID" value="GFH86126.1"/>
    <property type="molecule type" value="Genomic_DNA"/>
</dbReference>
<organism evidence="1 4">
    <name type="scientific">Bacteroides acidifaciens</name>
    <dbReference type="NCBI Taxonomy" id="85831"/>
    <lineage>
        <taxon>Bacteria</taxon>
        <taxon>Pseudomonadati</taxon>
        <taxon>Bacteroidota</taxon>
        <taxon>Bacteroidia</taxon>
        <taxon>Bacteroidales</taxon>
        <taxon>Bacteroidaceae</taxon>
        <taxon>Bacteroides</taxon>
    </lineage>
</organism>
<dbReference type="OrthoDB" id="1075930at2"/>
<accession>A0A7K3MH28</accession>
<name>A0A7K3MH28_9BACE</name>